<dbReference type="Proteomes" id="UP000250235">
    <property type="component" value="Unassembled WGS sequence"/>
</dbReference>
<evidence type="ECO:0000313" key="3">
    <source>
        <dbReference type="Proteomes" id="UP000250235"/>
    </source>
</evidence>
<dbReference type="PANTHER" id="PTHR47188">
    <property type="entry name" value="PROTEIN TAR1"/>
    <property type="match status" value="1"/>
</dbReference>
<evidence type="ECO:0000313" key="2">
    <source>
        <dbReference type="EMBL" id="KZV49218.1"/>
    </source>
</evidence>
<dbReference type="EMBL" id="KQ993164">
    <property type="protein sequence ID" value="KZV49218.1"/>
    <property type="molecule type" value="Genomic_DNA"/>
</dbReference>
<name>A0A2Z7CR22_9LAMI</name>
<organism evidence="2 3">
    <name type="scientific">Dorcoceras hygrometricum</name>
    <dbReference type="NCBI Taxonomy" id="472368"/>
    <lineage>
        <taxon>Eukaryota</taxon>
        <taxon>Viridiplantae</taxon>
        <taxon>Streptophyta</taxon>
        <taxon>Embryophyta</taxon>
        <taxon>Tracheophyta</taxon>
        <taxon>Spermatophyta</taxon>
        <taxon>Magnoliopsida</taxon>
        <taxon>eudicotyledons</taxon>
        <taxon>Gunneridae</taxon>
        <taxon>Pentapetalae</taxon>
        <taxon>asterids</taxon>
        <taxon>lamiids</taxon>
        <taxon>Lamiales</taxon>
        <taxon>Gesneriaceae</taxon>
        <taxon>Didymocarpoideae</taxon>
        <taxon>Trichosporeae</taxon>
        <taxon>Loxocarpinae</taxon>
        <taxon>Dorcoceras</taxon>
    </lineage>
</organism>
<dbReference type="InterPro" id="IPR044792">
    <property type="entry name" value="TAR1"/>
</dbReference>
<feature type="region of interest" description="Disordered" evidence="1">
    <location>
        <begin position="297"/>
        <end position="321"/>
    </location>
</feature>
<keyword evidence="3" id="KW-1185">Reference proteome</keyword>
<gene>
    <name evidence="2" type="ORF">F511_39260</name>
</gene>
<dbReference type="OrthoDB" id="1540477at2759"/>
<dbReference type="AlphaFoldDB" id="A0A2Z7CR22"/>
<evidence type="ECO:0000256" key="1">
    <source>
        <dbReference type="SAM" id="MobiDB-lite"/>
    </source>
</evidence>
<dbReference type="GO" id="GO:0043457">
    <property type="term" value="P:regulation of cellular respiration"/>
    <property type="evidence" value="ECO:0007669"/>
    <property type="project" value="InterPro"/>
</dbReference>
<protein>
    <submittedName>
        <fullName evidence="2">Uncharacterized protein</fullName>
    </submittedName>
</protein>
<accession>A0A2Z7CR22</accession>
<dbReference type="PANTHER" id="PTHR47188:SF1">
    <property type="entry name" value="PROTEIN TAR1"/>
    <property type="match status" value="1"/>
</dbReference>
<proteinExistence type="predicted"/>
<reference evidence="2 3" key="1">
    <citation type="journal article" date="2015" name="Proc. Natl. Acad. Sci. U.S.A.">
        <title>The resurrection genome of Boea hygrometrica: A blueprint for survival of dehydration.</title>
        <authorList>
            <person name="Xiao L."/>
            <person name="Yang G."/>
            <person name="Zhang L."/>
            <person name="Yang X."/>
            <person name="Zhao S."/>
            <person name="Ji Z."/>
            <person name="Zhou Q."/>
            <person name="Hu M."/>
            <person name="Wang Y."/>
            <person name="Chen M."/>
            <person name="Xu Y."/>
            <person name="Jin H."/>
            <person name="Xiao X."/>
            <person name="Hu G."/>
            <person name="Bao F."/>
            <person name="Hu Y."/>
            <person name="Wan P."/>
            <person name="Li L."/>
            <person name="Deng X."/>
            <person name="Kuang T."/>
            <person name="Xiang C."/>
            <person name="Zhu J.K."/>
            <person name="Oliver M.J."/>
            <person name="He Y."/>
        </authorList>
    </citation>
    <scope>NUCLEOTIDE SEQUENCE [LARGE SCALE GENOMIC DNA]</scope>
    <source>
        <strain evidence="3">cv. XS01</strain>
    </source>
</reference>
<sequence length="451" mass="50158">MRLTRCLSGLPRPLGSTNPCASGVHMEPFPSSAFKVLILIFATTTKIRTDGRFARARALGFEATAAPSYSSRPGPWPDGRMTFFNRCSSSRHGYRVRNPDGEVIGLVFLGACRAEMLLHTQVTHVARGRGYDNDPSAGSPTETLLRLLLPLNDKVQWTSRYVAGSEPPTSERSEHFIGPFNRLATILCWGTAADPDRSSRRGSGRIKTTGRRSIQFSYDNDPSAGSPTETLLRLLLPLNENVQWTSRYVAGSEPPTSERSEHFTGPFNRSTTATTIRALQALLRPATRGQDRLLGLRDPNDRSYCGSHKQRTKSNTHTEKRPTTCAHTRNLEHCAYNPCNKAAQKQNLLEEHALESHTCTWTSGTSPYLIGVHTHESRTYTWTWSPARYDQPSNHEKAKAINFTRCLQIHNRNNHKSTSSTATSCNEGPGSFARNLNIAPRNHQHHTVVTG</sequence>